<keyword evidence="7" id="KW-1185">Reference proteome</keyword>
<accession>A0ABT7SZT5</accession>
<evidence type="ECO:0000256" key="3">
    <source>
        <dbReference type="ARBA" id="ARBA00023004"/>
    </source>
</evidence>
<name>A0ABT7SZT5_9ALTE</name>
<gene>
    <name evidence="6" type="ORF">QTP81_13945</name>
</gene>
<dbReference type="PANTHER" id="PTHR42988">
    <property type="entry name" value="PHOSPHOHYDROLASE"/>
    <property type="match status" value="1"/>
</dbReference>
<keyword evidence="3" id="KW-0408">Iron</keyword>
<proteinExistence type="inferred from homology"/>
<dbReference type="Proteomes" id="UP001234343">
    <property type="component" value="Unassembled WGS sequence"/>
</dbReference>
<dbReference type="RefSeq" id="WP_289366353.1">
    <property type="nucleotide sequence ID" value="NZ_JAUCBP010000012.1"/>
</dbReference>
<comment type="similarity">
    <text evidence="4">Belongs to the cyclic nucleotide phosphodiesterase class-III family.</text>
</comment>
<dbReference type="PANTHER" id="PTHR42988:SF2">
    <property type="entry name" value="CYCLIC NUCLEOTIDE PHOSPHODIESTERASE CBUA0032-RELATED"/>
    <property type="match status" value="1"/>
</dbReference>
<evidence type="ECO:0000313" key="7">
    <source>
        <dbReference type="Proteomes" id="UP001234343"/>
    </source>
</evidence>
<sequence>MPESLRLIQFSDCHLFADGDKTGYADINPSASLREVVARIAQDSPDLLLLTGDISGDYSVESYQRLQSIWQQSKIVAPLLSLPGNHDDIGLWQTAFAEMQTLSSHILNEFWAIHRLPSTFDRANGRVCETALRRLTEHLLVDQQRQHIVVLHHPPQDSFVWMDKHRLFNPESLHAMLKRVNNTPLLLHGHVHTARTTKIANTTILACPSTCWQWGNTPDFSVSDTPPGYRIIDLQPQGKWHTDVVYC</sequence>
<dbReference type="InterPro" id="IPR050884">
    <property type="entry name" value="CNP_phosphodiesterase-III"/>
</dbReference>
<dbReference type="InterPro" id="IPR004843">
    <property type="entry name" value="Calcineurin-like_PHP"/>
</dbReference>
<evidence type="ECO:0000256" key="1">
    <source>
        <dbReference type="ARBA" id="ARBA00022723"/>
    </source>
</evidence>
<protein>
    <submittedName>
        <fullName evidence="6">Metallophosphoesterase</fullName>
    </submittedName>
</protein>
<dbReference type="InterPro" id="IPR029052">
    <property type="entry name" value="Metallo-depent_PP-like"/>
</dbReference>
<dbReference type="Pfam" id="PF00149">
    <property type="entry name" value="Metallophos"/>
    <property type="match status" value="1"/>
</dbReference>
<dbReference type="Gene3D" id="3.60.21.10">
    <property type="match status" value="1"/>
</dbReference>
<evidence type="ECO:0000313" key="6">
    <source>
        <dbReference type="EMBL" id="MDM7861699.1"/>
    </source>
</evidence>
<reference evidence="6 7" key="1">
    <citation type="submission" date="2023-06" db="EMBL/GenBank/DDBJ databases">
        <title>Alteromonas sp. ASW11-36 isolated from intertidal sand.</title>
        <authorList>
            <person name="Li Y."/>
        </authorList>
    </citation>
    <scope>NUCLEOTIDE SEQUENCE [LARGE SCALE GENOMIC DNA]</scope>
    <source>
        <strain evidence="6 7">ASW11-36</strain>
    </source>
</reference>
<comment type="caution">
    <text evidence="6">The sequence shown here is derived from an EMBL/GenBank/DDBJ whole genome shotgun (WGS) entry which is preliminary data.</text>
</comment>
<evidence type="ECO:0000259" key="5">
    <source>
        <dbReference type="Pfam" id="PF00149"/>
    </source>
</evidence>
<dbReference type="EMBL" id="JAUCBP010000012">
    <property type="protein sequence ID" value="MDM7861699.1"/>
    <property type="molecule type" value="Genomic_DNA"/>
</dbReference>
<feature type="domain" description="Calcineurin-like phosphoesterase" evidence="5">
    <location>
        <begin position="5"/>
        <end position="193"/>
    </location>
</feature>
<keyword evidence="2" id="KW-0378">Hydrolase</keyword>
<keyword evidence="1" id="KW-0479">Metal-binding</keyword>
<organism evidence="6 7">
    <name type="scientific">Alteromonas arenosi</name>
    <dbReference type="NCBI Taxonomy" id="3055817"/>
    <lineage>
        <taxon>Bacteria</taxon>
        <taxon>Pseudomonadati</taxon>
        <taxon>Pseudomonadota</taxon>
        <taxon>Gammaproteobacteria</taxon>
        <taxon>Alteromonadales</taxon>
        <taxon>Alteromonadaceae</taxon>
        <taxon>Alteromonas/Salinimonas group</taxon>
        <taxon>Alteromonas</taxon>
    </lineage>
</organism>
<evidence type="ECO:0000256" key="2">
    <source>
        <dbReference type="ARBA" id="ARBA00022801"/>
    </source>
</evidence>
<dbReference type="SUPFAM" id="SSF56300">
    <property type="entry name" value="Metallo-dependent phosphatases"/>
    <property type="match status" value="1"/>
</dbReference>
<evidence type="ECO:0000256" key="4">
    <source>
        <dbReference type="ARBA" id="ARBA00025742"/>
    </source>
</evidence>